<keyword evidence="2" id="KW-1185">Reference proteome</keyword>
<evidence type="ECO:0000313" key="1">
    <source>
        <dbReference type="EMBL" id="CDO76762.1"/>
    </source>
</evidence>
<evidence type="ECO:0000313" key="2">
    <source>
        <dbReference type="Proteomes" id="UP000029665"/>
    </source>
</evidence>
<dbReference type="HOGENOM" id="CLU_702358_0_0_1"/>
<sequence>MEAFVLHRLSLSHQISSDPQLVPLVYILTAHWLARLRMHAPLLGLYLEVAKARDQLQPLHITLLLRVLTQADPSSDLHKIIAGLVNIAIHHKLELDTHVYRGVLEHRATDHNIAFLVEKHMRAHGFMPNLAHSRAFVRIFGEGGRKAQASRYWRRIAAGKFYGKVPSYIYKKDFQSMALEDYIKAFGHARQAEKFLKYLIRRSARPMEGDETSTNSNAPGLSGGSDIKPSVWVQVVRVAAKDPRSPTDRLLSLLEQGREHTSRSKFRTATFIVIKSLLRRQQFRAAAPLLEDVMLDNELFDTAELTVAVEALTMLDQADVAFQLLLKCQERAASPNASAGQSPARIETQTVNTFMIALLRTGRPDAVFYVWDTMPRVLRTTTWHGGDDEVTAP</sequence>
<reference evidence="1" key="1">
    <citation type="submission" date="2014-01" db="EMBL/GenBank/DDBJ databases">
        <title>The genome of the white-rot fungus Pycnoporus cinnabarinus: a basidiomycete model with a versatile arsenal for lignocellulosic biomass breakdown.</title>
        <authorList>
            <person name="Levasseur A."/>
            <person name="Lomascolo A."/>
            <person name="Ruiz-Duenas F.J."/>
            <person name="Uzan E."/>
            <person name="Piumi F."/>
            <person name="Kues U."/>
            <person name="Ram A.F.J."/>
            <person name="Murat C."/>
            <person name="Haon M."/>
            <person name="Benoit I."/>
            <person name="Arfi Y."/>
            <person name="Chevret D."/>
            <person name="Drula E."/>
            <person name="Kwon M.J."/>
            <person name="Gouret P."/>
            <person name="Lesage-Meessen L."/>
            <person name="Lombard V."/>
            <person name="Mariette J."/>
            <person name="Noirot C."/>
            <person name="Park J."/>
            <person name="Patyshakuliyeva A."/>
            <person name="Wieneger R.A.B."/>
            <person name="Wosten H.A.B."/>
            <person name="Martin F."/>
            <person name="Coutinho P.M."/>
            <person name="de Vries R."/>
            <person name="Martinez A.T."/>
            <person name="Klopp C."/>
            <person name="Pontarotti P."/>
            <person name="Henrissat B."/>
            <person name="Record E."/>
        </authorList>
    </citation>
    <scope>NUCLEOTIDE SEQUENCE [LARGE SCALE GENOMIC DNA]</scope>
    <source>
        <strain evidence="1">BRFM137</strain>
    </source>
</reference>
<dbReference type="Proteomes" id="UP000029665">
    <property type="component" value="Unassembled WGS sequence"/>
</dbReference>
<dbReference type="OMA" id="VDIQTIN"/>
<dbReference type="AlphaFoldDB" id="A0A060SQE8"/>
<gene>
    <name evidence="1" type="ORF">BN946_scf185028.g13</name>
</gene>
<name>A0A060SQE8_PYCCI</name>
<proteinExistence type="predicted"/>
<dbReference type="STRING" id="5643.A0A060SQE8"/>
<comment type="caution">
    <text evidence="1">The sequence shown here is derived from an EMBL/GenBank/DDBJ whole genome shotgun (WGS) entry which is preliminary data.</text>
</comment>
<evidence type="ECO:0008006" key="3">
    <source>
        <dbReference type="Google" id="ProtNLM"/>
    </source>
</evidence>
<dbReference type="EMBL" id="CCBP010000412">
    <property type="protein sequence ID" value="CDO76762.1"/>
    <property type="molecule type" value="Genomic_DNA"/>
</dbReference>
<accession>A0A060SQE8</accession>
<protein>
    <recommendedName>
        <fullName evidence="3">Pentacotripeptide-repeat region of PRORP domain-containing protein</fullName>
    </recommendedName>
</protein>
<dbReference type="OrthoDB" id="185373at2759"/>
<organism evidence="1 2">
    <name type="scientific">Pycnoporus cinnabarinus</name>
    <name type="common">Cinnabar-red polypore</name>
    <name type="synonym">Trametes cinnabarina</name>
    <dbReference type="NCBI Taxonomy" id="5643"/>
    <lineage>
        <taxon>Eukaryota</taxon>
        <taxon>Fungi</taxon>
        <taxon>Dikarya</taxon>
        <taxon>Basidiomycota</taxon>
        <taxon>Agaricomycotina</taxon>
        <taxon>Agaricomycetes</taxon>
        <taxon>Polyporales</taxon>
        <taxon>Polyporaceae</taxon>
        <taxon>Trametes</taxon>
    </lineage>
</organism>